<evidence type="ECO:0000256" key="1">
    <source>
        <dbReference type="ARBA" id="ARBA00022729"/>
    </source>
</evidence>
<comment type="caution">
    <text evidence="4">The sequence shown here is derived from an EMBL/GenBank/DDBJ whole genome shotgun (WGS) entry which is preliminary data.</text>
</comment>
<proteinExistence type="predicted"/>
<dbReference type="eggNOG" id="COG2911">
    <property type="taxonomic scope" value="Bacteria"/>
</dbReference>
<dbReference type="NCBIfam" id="TIGR04183">
    <property type="entry name" value="Por_Secre_tail"/>
    <property type="match status" value="1"/>
</dbReference>
<evidence type="ECO:0000256" key="2">
    <source>
        <dbReference type="SAM" id="MobiDB-lite"/>
    </source>
</evidence>
<dbReference type="AlphaFoldDB" id="W7Y6C4"/>
<accession>W7Y6C4</accession>
<organism evidence="4 5">
    <name type="scientific">Saccharicrinis fermentans DSM 9555 = JCM 21142</name>
    <dbReference type="NCBI Taxonomy" id="869213"/>
    <lineage>
        <taxon>Bacteria</taxon>
        <taxon>Pseudomonadati</taxon>
        <taxon>Bacteroidota</taxon>
        <taxon>Bacteroidia</taxon>
        <taxon>Marinilabiliales</taxon>
        <taxon>Marinilabiliaceae</taxon>
        <taxon>Saccharicrinis</taxon>
    </lineage>
</organism>
<evidence type="ECO:0000259" key="3">
    <source>
        <dbReference type="Pfam" id="PF13205"/>
    </source>
</evidence>
<evidence type="ECO:0000313" key="5">
    <source>
        <dbReference type="Proteomes" id="UP000019402"/>
    </source>
</evidence>
<dbReference type="Proteomes" id="UP000019402">
    <property type="component" value="Unassembled WGS sequence"/>
</dbReference>
<dbReference type="InterPro" id="IPR014755">
    <property type="entry name" value="Cu-Rt/internalin_Ig-like"/>
</dbReference>
<protein>
    <recommendedName>
        <fullName evidence="3">SbsA Ig-like domain-containing protein</fullName>
    </recommendedName>
</protein>
<gene>
    <name evidence="4" type="ORF">JCM21142_62423</name>
</gene>
<feature type="compositionally biased region" description="Low complexity" evidence="2">
    <location>
        <begin position="94"/>
        <end position="111"/>
    </location>
</feature>
<evidence type="ECO:0000313" key="4">
    <source>
        <dbReference type="EMBL" id="GAF03742.1"/>
    </source>
</evidence>
<feature type="domain" description="SbsA Ig-like" evidence="3">
    <location>
        <begin position="103"/>
        <end position="210"/>
    </location>
</feature>
<dbReference type="InterPro" id="IPR032812">
    <property type="entry name" value="SbsA_Ig"/>
</dbReference>
<dbReference type="Pfam" id="PF13205">
    <property type="entry name" value="Big_5"/>
    <property type="match status" value="2"/>
</dbReference>
<sequence>MNASVDIALDKTITITFTEAIYNTTDELITNSNISSIISFTESNSGGTPVAATISYDEINYVITIDPTDNLKELQLYNIELSDLQDADGNLRSTSNTTFTTEDTTPPTTTFVDPQNDDTNVSIGAPLEISFNESVRKLDNTPISNTDLESIITFSPAATFTATINASNDGILIYPYPYLSSETEYTITIDPVEDYSGNEQIASSSITFTTAKFNIWNGNAGDNDFSNSANYEIGYTYGAGVLVAANEPLMIISDDANIPHLIIEPLAKVTIASGTTVTLSDELTIISDASGSGSLIIDGTLSVSSSKINIQQNITDASQYEFVSPPVQGATHASIGADGAIYSWNNQTGNWDSQTTDASLNPMSGYILKSSNDLLYNGALNRGSFSIDAKGTPKNSGFTLAGNPYTASIDWDLIASEDKFNIKDKFWIYKDGIYANHDVSTGIDTDLEGDASLIPSGHAFWIQANWSEGETVTGTLSVNETYLAHNETSYLKSGSSANEAIPHIKLAGIHNGVQCEKAIGFTPNASEFYDDYDTPRFFGFSPDAIELYSIVEDKKLAINSYPELINNMVIPLGYKTRSSGTFTIRINNMTKMEDGLQVLLTDHLENTVIDLNSEGSYEFTSEATSSDDRFSIQLIGDVSTDVDTPATDDKSINIYSIESTLYIKVDNIKNPEYTLYNIDGKLIDMDRLNPQSLNHIEMNGQKGIFIVKVIGDGFVTSKKVVIN</sequence>
<dbReference type="Gene3D" id="2.60.40.1220">
    <property type="match status" value="2"/>
</dbReference>
<keyword evidence="5" id="KW-1185">Reference proteome</keyword>
<dbReference type="InterPro" id="IPR026444">
    <property type="entry name" value="Secre_tail"/>
</dbReference>
<keyword evidence="1" id="KW-0732">Signal</keyword>
<reference evidence="4 5" key="1">
    <citation type="journal article" date="2014" name="Genome Announc.">
        <title>Draft Genome Sequence of Cytophaga fermentans JCM 21142T, a Facultative Anaerobe Isolated from Marine Mud.</title>
        <authorList>
            <person name="Starns D."/>
            <person name="Oshima K."/>
            <person name="Suda W."/>
            <person name="Iino T."/>
            <person name="Yuki M."/>
            <person name="Inoue J."/>
            <person name="Kitamura K."/>
            <person name="Iida T."/>
            <person name="Darby A."/>
            <person name="Hattori M."/>
            <person name="Ohkuma M."/>
        </authorList>
    </citation>
    <scope>NUCLEOTIDE SEQUENCE [LARGE SCALE GENOMIC DNA]</scope>
    <source>
        <strain evidence="4 5">JCM 21142</strain>
    </source>
</reference>
<feature type="region of interest" description="Disordered" evidence="2">
    <location>
        <begin position="94"/>
        <end position="118"/>
    </location>
</feature>
<dbReference type="EMBL" id="BAMD01000029">
    <property type="protein sequence ID" value="GAF03742.1"/>
    <property type="molecule type" value="Genomic_DNA"/>
</dbReference>
<feature type="domain" description="SbsA Ig-like" evidence="3">
    <location>
        <begin position="2"/>
        <end position="101"/>
    </location>
</feature>
<name>W7Y6C4_9BACT</name>
<dbReference type="STRING" id="869213.GCA_000517085_02692"/>